<evidence type="ECO:0000259" key="2">
    <source>
        <dbReference type="Pfam" id="PF13392"/>
    </source>
</evidence>
<evidence type="ECO:0000313" key="3">
    <source>
        <dbReference type="EMBL" id="CAB4129764.1"/>
    </source>
</evidence>
<feature type="compositionally biased region" description="Basic residues" evidence="1">
    <location>
        <begin position="89"/>
        <end position="106"/>
    </location>
</feature>
<protein>
    <submittedName>
        <fullName evidence="3">HNH nuclease</fullName>
    </submittedName>
</protein>
<accession>A0A6J5L604</accession>
<dbReference type="InterPro" id="IPR003615">
    <property type="entry name" value="HNH_nuc"/>
</dbReference>
<sequence length="112" mass="12251">MAEKKPAAKKAGTLAGKTKDGKKVYGPFKGSDKNGGRPMMSVVNKDGSRTSISAAKYKYEKATGKKLPKGTDVDHKNNNHSDDNIKNLRPLKHGKNTAKENKRRAGKKENEK</sequence>
<organism evidence="3">
    <name type="scientific">uncultured Caudovirales phage</name>
    <dbReference type="NCBI Taxonomy" id="2100421"/>
    <lineage>
        <taxon>Viruses</taxon>
        <taxon>Duplodnaviria</taxon>
        <taxon>Heunggongvirae</taxon>
        <taxon>Uroviricota</taxon>
        <taxon>Caudoviricetes</taxon>
        <taxon>Peduoviridae</taxon>
        <taxon>Maltschvirus</taxon>
        <taxon>Maltschvirus maltsch</taxon>
    </lineage>
</organism>
<gene>
    <name evidence="3" type="ORF">UFOVP115_113</name>
</gene>
<feature type="region of interest" description="Disordered" evidence="1">
    <location>
        <begin position="1"/>
        <end position="112"/>
    </location>
</feature>
<feature type="compositionally biased region" description="Basic and acidic residues" evidence="1">
    <location>
        <begin position="57"/>
        <end position="86"/>
    </location>
</feature>
<dbReference type="SUPFAM" id="SSF54060">
    <property type="entry name" value="His-Me finger endonucleases"/>
    <property type="match status" value="1"/>
</dbReference>
<evidence type="ECO:0000256" key="1">
    <source>
        <dbReference type="SAM" id="MobiDB-lite"/>
    </source>
</evidence>
<name>A0A6J5L604_9CAUD</name>
<dbReference type="InterPro" id="IPR044925">
    <property type="entry name" value="His-Me_finger_sf"/>
</dbReference>
<dbReference type="Pfam" id="PF13392">
    <property type="entry name" value="HNH_3"/>
    <property type="match status" value="1"/>
</dbReference>
<feature type="domain" description="HNH nuclease" evidence="2">
    <location>
        <begin position="59"/>
        <end position="96"/>
    </location>
</feature>
<proteinExistence type="predicted"/>
<dbReference type="EMBL" id="LR796236">
    <property type="protein sequence ID" value="CAB4129764.1"/>
    <property type="molecule type" value="Genomic_DNA"/>
</dbReference>
<reference evidence="3" key="1">
    <citation type="submission" date="2020-04" db="EMBL/GenBank/DDBJ databases">
        <authorList>
            <person name="Chiriac C."/>
            <person name="Salcher M."/>
            <person name="Ghai R."/>
            <person name="Kavagutti S V."/>
        </authorList>
    </citation>
    <scope>NUCLEOTIDE SEQUENCE</scope>
</reference>
<dbReference type="Gene3D" id="3.90.75.20">
    <property type="match status" value="1"/>
</dbReference>